<keyword evidence="3" id="KW-1185">Reference proteome</keyword>
<dbReference type="Proteomes" id="UP000735302">
    <property type="component" value="Unassembled WGS sequence"/>
</dbReference>
<gene>
    <name evidence="2" type="ORF">PoB_003926700</name>
</gene>
<comment type="caution">
    <text evidence="2">The sequence shown here is derived from an EMBL/GenBank/DDBJ whole genome shotgun (WGS) entry which is preliminary data.</text>
</comment>
<name>A0AAV4B0G5_9GAST</name>
<accession>A0AAV4B0G5</accession>
<dbReference type="EMBL" id="BLXT01004458">
    <property type="protein sequence ID" value="GFO12762.1"/>
    <property type="molecule type" value="Genomic_DNA"/>
</dbReference>
<evidence type="ECO:0000313" key="3">
    <source>
        <dbReference type="Proteomes" id="UP000735302"/>
    </source>
</evidence>
<evidence type="ECO:0000313" key="2">
    <source>
        <dbReference type="EMBL" id="GFO12762.1"/>
    </source>
</evidence>
<reference evidence="2 3" key="1">
    <citation type="journal article" date="2021" name="Elife">
        <title>Chloroplast acquisition without the gene transfer in kleptoplastic sea slugs, Plakobranchus ocellatus.</title>
        <authorList>
            <person name="Maeda T."/>
            <person name="Takahashi S."/>
            <person name="Yoshida T."/>
            <person name="Shimamura S."/>
            <person name="Takaki Y."/>
            <person name="Nagai Y."/>
            <person name="Toyoda A."/>
            <person name="Suzuki Y."/>
            <person name="Arimoto A."/>
            <person name="Ishii H."/>
            <person name="Satoh N."/>
            <person name="Nishiyama T."/>
            <person name="Hasebe M."/>
            <person name="Maruyama T."/>
            <person name="Minagawa J."/>
            <person name="Obokata J."/>
            <person name="Shigenobu S."/>
        </authorList>
    </citation>
    <scope>NUCLEOTIDE SEQUENCE [LARGE SCALE GENOMIC DNA]</scope>
</reference>
<feature type="region of interest" description="Disordered" evidence="1">
    <location>
        <begin position="1"/>
        <end position="25"/>
    </location>
</feature>
<protein>
    <submittedName>
        <fullName evidence="2">Myelin regulatory factor-like isoform x6</fullName>
    </submittedName>
</protein>
<dbReference type="AlphaFoldDB" id="A0AAV4B0G5"/>
<proteinExistence type="predicted"/>
<organism evidence="2 3">
    <name type="scientific">Plakobranchus ocellatus</name>
    <dbReference type="NCBI Taxonomy" id="259542"/>
    <lineage>
        <taxon>Eukaryota</taxon>
        <taxon>Metazoa</taxon>
        <taxon>Spiralia</taxon>
        <taxon>Lophotrochozoa</taxon>
        <taxon>Mollusca</taxon>
        <taxon>Gastropoda</taxon>
        <taxon>Heterobranchia</taxon>
        <taxon>Euthyneura</taxon>
        <taxon>Panpulmonata</taxon>
        <taxon>Sacoglossa</taxon>
        <taxon>Placobranchoidea</taxon>
        <taxon>Plakobranchidae</taxon>
        <taxon>Plakobranchus</taxon>
    </lineage>
</organism>
<sequence length="105" mass="11351">MNGLSGQASKKRKYSDSPPGTLSAGMMQAVNGVASIKQEPHGPQFGGYLPDNLSTSASLNDSDSPAYEIDANGMYIDNTYRVIKWQPFSKPNWVELLDEGVKAVL</sequence>
<evidence type="ECO:0000256" key="1">
    <source>
        <dbReference type="SAM" id="MobiDB-lite"/>
    </source>
</evidence>